<dbReference type="EMBL" id="VOOS01000005">
    <property type="protein sequence ID" value="TXB64259.1"/>
    <property type="molecule type" value="Genomic_DNA"/>
</dbReference>
<dbReference type="Pfam" id="PF19780">
    <property type="entry name" value="DUF6265"/>
    <property type="match status" value="1"/>
</dbReference>
<evidence type="ECO:0000259" key="1">
    <source>
        <dbReference type="Pfam" id="PF19780"/>
    </source>
</evidence>
<protein>
    <recommendedName>
        <fullName evidence="1">DUF6265 domain-containing protein</fullName>
    </recommendedName>
</protein>
<feature type="domain" description="DUF6265" evidence="1">
    <location>
        <begin position="36"/>
        <end position="144"/>
    </location>
</feature>
<dbReference type="AlphaFoldDB" id="A0A5C6RQJ0"/>
<organism evidence="2 3">
    <name type="scientific">Vicingus serpentipes</name>
    <dbReference type="NCBI Taxonomy" id="1926625"/>
    <lineage>
        <taxon>Bacteria</taxon>
        <taxon>Pseudomonadati</taxon>
        <taxon>Bacteroidota</taxon>
        <taxon>Flavobacteriia</taxon>
        <taxon>Flavobacteriales</taxon>
        <taxon>Vicingaceae</taxon>
        <taxon>Vicingus</taxon>
    </lineage>
</organism>
<comment type="caution">
    <text evidence="2">The sequence shown here is derived from an EMBL/GenBank/DDBJ whole genome shotgun (WGS) entry which is preliminary data.</text>
</comment>
<dbReference type="RefSeq" id="WP_147101402.1">
    <property type="nucleotide sequence ID" value="NZ_VOOS01000005.1"/>
</dbReference>
<gene>
    <name evidence="2" type="ORF">FRY74_10730</name>
</gene>
<dbReference type="PROSITE" id="PS51257">
    <property type="entry name" value="PROKAR_LIPOPROTEIN"/>
    <property type="match status" value="1"/>
</dbReference>
<proteinExistence type="predicted"/>
<dbReference type="Proteomes" id="UP000321721">
    <property type="component" value="Unassembled WGS sequence"/>
</dbReference>
<evidence type="ECO:0000313" key="3">
    <source>
        <dbReference type="Proteomes" id="UP000321721"/>
    </source>
</evidence>
<accession>A0A5C6RQJ0</accession>
<name>A0A5C6RQJ0_9FLAO</name>
<reference evidence="2 3" key="1">
    <citation type="submission" date="2019-08" db="EMBL/GenBank/DDBJ databases">
        <title>Genome of Vicingus serpentipes NCIMB 15042.</title>
        <authorList>
            <person name="Bowman J.P."/>
        </authorList>
    </citation>
    <scope>NUCLEOTIDE SEQUENCE [LARGE SCALE GENOMIC DNA]</scope>
    <source>
        <strain evidence="2 3">NCIMB 15042</strain>
    </source>
</reference>
<evidence type="ECO:0000313" key="2">
    <source>
        <dbReference type="EMBL" id="TXB64259.1"/>
    </source>
</evidence>
<dbReference type="InterPro" id="IPR046232">
    <property type="entry name" value="DUF6265"/>
</dbReference>
<keyword evidence="3" id="KW-1185">Reference proteome</keyword>
<sequence>MKMGTLAQKSIKLFIVVLIFLTSCTPKETITLNQLNWLLGSREMVSGNQLILETWEQENDTLFIGKSYNITQYDTVLTETIQVIQKENIIYYIPLVFDQNGGEPVLFELKSEHPEQLIFENKEHDFPNRICYYKDGGNINVWIEGGDKKIDFYFIKTK</sequence>
<dbReference type="OrthoDB" id="5382295at2"/>